<accession>A0A7K0J4I9</accession>
<dbReference type="Proteomes" id="UP000466104">
    <property type="component" value="Unassembled WGS sequence"/>
</dbReference>
<proteinExistence type="predicted"/>
<reference evidence="1 2" key="1">
    <citation type="submission" date="2019-08" db="EMBL/GenBank/DDBJ databases">
        <title>In-depth cultivation of the pig gut microbiome towards novel bacterial diversity and tailored functional studies.</title>
        <authorList>
            <person name="Wylensek D."/>
            <person name="Hitch T.C.A."/>
            <person name="Clavel T."/>
        </authorList>
    </citation>
    <scope>NUCLEOTIDE SEQUENCE [LARGE SCALE GENOMIC DNA]</scope>
    <source>
        <strain evidence="1 2">WCA-380-WT-3A</strain>
    </source>
</reference>
<evidence type="ECO:0000313" key="2">
    <source>
        <dbReference type="Proteomes" id="UP000466104"/>
    </source>
</evidence>
<comment type="caution">
    <text evidence="1">The sequence shown here is derived from an EMBL/GenBank/DDBJ whole genome shotgun (WGS) entry which is preliminary data.</text>
</comment>
<dbReference type="Pfam" id="PF12840">
    <property type="entry name" value="HTH_20"/>
    <property type="match status" value="1"/>
</dbReference>
<dbReference type="CDD" id="cd00090">
    <property type="entry name" value="HTH_ARSR"/>
    <property type="match status" value="1"/>
</dbReference>
<gene>
    <name evidence="1" type="ORF">FYJ43_01515</name>
</gene>
<dbReference type="InterPro" id="IPR036390">
    <property type="entry name" value="WH_DNA-bd_sf"/>
</dbReference>
<dbReference type="InterPro" id="IPR036388">
    <property type="entry name" value="WH-like_DNA-bd_sf"/>
</dbReference>
<dbReference type="AlphaFoldDB" id="A0A7K0J4I9"/>
<protein>
    <submittedName>
        <fullName evidence="1">ArsR family transcriptional regulator</fullName>
    </submittedName>
</protein>
<organism evidence="1 2">
    <name type="scientific">Cutibacterium porci</name>
    <dbReference type="NCBI Taxonomy" id="2605781"/>
    <lineage>
        <taxon>Bacteria</taxon>
        <taxon>Bacillati</taxon>
        <taxon>Actinomycetota</taxon>
        <taxon>Actinomycetes</taxon>
        <taxon>Propionibacteriales</taxon>
        <taxon>Propionibacteriaceae</taxon>
        <taxon>Cutibacterium</taxon>
    </lineage>
</organism>
<dbReference type="SUPFAM" id="SSF46785">
    <property type="entry name" value="Winged helix' DNA-binding domain"/>
    <property type="match status" value="1"/>
</dbReference>
<name>A0A7K0J4I9_9ACTN</name>
<evidence type="ECO:0000313" key="1">
    <source>
        <dbReference type="EMBL" id="MSS44758.1"/>
    </source>
</evidence>
<keyword evidence="2" id="KW-1185">Reference proteome</keyword>
<dbReference type="Gene3D" id="1.10.10.10">
    <property type="entry name" value="Winged helix-like DNA-binding domain superfamily/Winged helix DNA-binding domain"/>
    <property type="match status" value="1"/>
</dbReference>
<dbReference type="EMBL" id="VUMG01000001">
    <property type="protein sequence ID" value="MSS44758.1"/>
    <property type="molecule type" value="Genomic_DNA"/>
</dbReference>
<dbReference type="RefSeq" id="WP_154561324.1">
    <property type="nucleotide sequence ID" value="NZ_VUMG01000001.1"/>
</dbReference>
<dbReference type="InterPro" id="IPR011991">
    <property type="entry name" value="ArsR-like_HTH"/>
</dbReference>
<sequence length="195" mass="21362">MNTRHDDTANLVDPGSQKRIDEVANALRRRGGSATSTEIAADLGIHPSTARFHLDRLVEQGRVEMTRQHRATRGRPRTIFTLVSDEGPRAYRLLSAMLVEALTASDHPTATAMRIGQRWGQHQPGDLVAVLDDMGFSPVRQEDGIMLHHCPFLDLARDQPQVVCSLHRGVIEGVTGQAATIDAKPGVRCVVHVSP</sequence>